<evidence type="ECO:0000256" key="2">
    <source>
        <dbReference type="SAM" id="MobiDB-lite"/>
    </source>
</evidence>
<dbReference type="PANTHER" id="PTHR46889:SF4">
    <property type="entry name" value="TRANSPOSASE INSO FOR INSERTION SEQUENCE ELEMENT IS911B-RELATED"/>
    <property type="match status" value="1"/>
</dbReference>
<dbReference type="InterPro" id="IPR036397">
    <property type="entry name" value="RNaseH_sf"/>
</dbReference>
<sequence>MARYSHERKQAVLNKLLPPYNLTVAELARQEGISEATLYNWRKQAKSEGRPVPGSKPKSEQWSAQAKLATVIETATLSEAQLSAYCREKGLYPDQVKRWKEESLQGFERSAEQEKALRKQAQNDRQEIKKLQRELRRKDKALAEAAALLVLPKQAQCALGQQRQQRGRMTSTPERQAIITLIQQANADGARLVRACSEADICLRTYRRWVQAGAVQHDKRPTAVKPAPANKLSPQERADIVDICNRSAYSQLPPSQIVPDLLDKGIYMASESTFYRVLSEVGQLHHRGQSLIPQRRHEPTTHQANGPCEVWCWDITYCPSRVRGQFYYLYLFEDLYSRKIVGYEVHEAESGEYAAQLLQRCLLREQCLHQPLILHSDNGAPMKAQTMKAKLEELGVLPSYSRPRVSNDNAFVESLFRVLKYRPQWPSSGFASLHEARQWVERFVSWYNTEHRHSKLNFVTPQQRHNGKDTALLAQRQAILEQAKLRNPSRWGTRPVRNCEPIGPVTLNPEKEMKMQQAA</sequence>
<dbReference type="Pfam" id="PF00665">
    <property type="entry name" value="rve"/>
    <property type="match status" value="1"/>
</dbReference>
<name>A0ABS1EGT4_9BURK</name>
<gene>
    <name evidence="4" type="ORF">JHL22_13450</name>
</gene>
<dbReference type="SUPFAM" id="SSF53098">
    <property type="entry name" value="Ribonuclease H-like"/>
    <property type="match status" value="1"/>
</dbReference>
<reference evidence="4 5" key="1">
    <citation type="submission" date="2020-12" db="EMBL/GenBank/DDBJ databases">
        <authorList>
            <person name="Lu T."/>
            <person name="Wang Q."/>
            <person name="Han X."/>
        </authorList>
    </citation>
    <scope>NUCLEOTIDE SEQUENCE [LARGE SCALE GENOMIC DNA]</scope>
    <source>
        <strain evidence="4 5">WQ 585</strain>
    </source>
</reference>
<dbReference type="Pfam" id="PF01527">
    <property type="entry name" value="HTH_Tnp_1"/>
    <property type="match status" value="1"/>
</dbReference>
<evidence type="ECO:0000259" key="3">
    <source>
        <dbReference type="PROSITE" id="PS50994"/>
    </source>
</evidence>
<dbReference type="NCBIfam" id="NF033516">
    <property type="entry name" value="transpos_IS3"/>
    <property type="match status" value="1"/>
</dbReference>
<dbReference type="EMBL" id="JAENGP010000016">
    <property type="protein sequence ID" value="MBK1782219.1"/>
    <property type="molecule type" value="Genomic_DNA"/>
</dbReference>
<dbReference type="Proteomes" id="UP000635316">
    <property type="component" value="Unassembled WGS sequence"/>
</dbReference>
<evidence type="ECO:0000313" key="4">
    <source>
        <dbReference type="EMBL" id="MBK1782219.1"/>
    </source>
</evidence>
<accession>A0ABS1EGT4</accession>
<keyword evidence="5" id="KW-1185">Reference proteome</keyword>
<protein>
    <submittedName>
        <fullName evidence="4">IS3 family transposase</fullName>
    </submittedName>
</protein>
<evidence type="ECO:0000256" key="1">
    <source>
        <dbReference type="SAM" id="Coils"/>
    </source>
</evidence>
<keyword evidence="1" id="KW-0175">Coiled coil</keyword>
<dbReference type="InterPro" id="IPR009057">
    <property type="entry name" value="Homeodomain-like_sf"/>
</dbReference>
<evidence type="ECO:0000313" key="5">
    <source>
        <dbReference type="Proteomes" id="UP000635316"/>
    </source>
</evidence>
<dbReference type="PANTHER" id="PTHR46889">
    <property type="entry name" value="TRANSPOSASE INSF FOR INSERTION SEQUENCE IS3B-RELATED"/>
    <property type="match status" value="1"/>
</dbReference>
<feature type="compositionally biased region" description="Basic and acidic residues" evidence="2">
    <location>
        <begin position="509"/>
        <end position="519"/>
    </location>
</feature>
<dbReference type="Gene3D" id="3.30.420.10">
    <property type="entry name" value="Ribonuclease H-like superfamily/Ribonuclease H"/>
    <property type="match status" value="1"/>
</dbReference>
<dbReference type="InterPro" id="IPR048020">
    <property type="entry name" value="Transpos_IS3"/>
</dbReference>
<dbReference type="InterPro" id="IPR002514">
    <property type="entry name" value="Transposase_8"/>
</dbReference>
<dbReference type="InterPro" id="IPR050900">
    <property type="entry name" value="Transposase_IS3/IS150/IS904"/>
</dbReference>
<dbReference type="SUPFAM" id="SSF46689">
    <property type="entry name" value="Homeodomain-like"/>
    <property type="match status" value="1"/>
</dbReference>
<dbReference type="InterPro" id="IPR001584">
    <property type="entry name" value="Integrase_cat-core"/>
</dbReference>
<feature type="domain" description="Integrase catalytic" evidence="3">
    <location>
        <begin position="303"/>
        <end position="469"/>
    </location>
</feature>
<dbReference type="RefSeq" id="WP_200238502.1">
    <property type="nucleotide sequence ID" value="NZ_JAENGP010000016.1"/>
</dbReference>
<proteinExistence type="predicted"/>
<dbReference type="InterPro" id="IPR012337">
    <property type="entry name" value="RNaseH-like_sf"/>
</dbReference>
<organism evidence="4 5">
    <name type="scientific">Advenella mandrilli</name>
    <dbReference type="NCBI Taxonomy" id="2800330"/>
    <lineage>
        <taxon>Bacteria</taxon>
        <taxon>Pseudomonadati</taxon>
        <taxon>Pseudomonadota</taxon>
        <taxon>Betaproteobacteria</taxon>
        <taxon>Burkholderiales</taxon>
        <taxon>Alcaligenaceae</taxon>
    </lineage>
</organism>
<feature type="region of interest" description="Disordered" evidence="2">
    <location>
        <begin position="489"/>
        <end position="519"/>
    </location>
</feature>
<feature type="coiled-coil region" evidence="1">
    <location>
        <begin position="104"/>
        <end position="148"/>
    </location>
</feature>
<dbReference type="PROSITE" id="PS50994">
    <property type="entry name" value="INTEGRASE"/>
    <property type="match status" value="1"/>
</dbReference>
<comment type="caution">
    <text evidence="4">The sequence shown here is derived from an EMBL/GenBank/DDBJ whole genome shotgun (WGS) entry which is preliminary data.</text>
</comment>